<evidence type="ECO:0000313" key="5">
    <source>
        <dbReference type="Proteomes" id="UP000663814"/>
    </source>
</evidence>
<dbReference type="InterPro" id="IPR059019">
    <property type="entry name" value="WHD_CapW"/>
</dbReference>
<dbReference type="EMBL" id="JAERPS020000001">
    <property type="protein sequence ID" value="MBZ9609997.1"/>
    <property type="molecule type" value="Genomic_DNA"/>
</dbReference>
<dbReference type="RefSeq" id="WP_205312552.1">
    <property type="nucleotide sequence ID" value="NZ_JAERPS020000001.1"/>
</dbReference>
<keyword evidence="5" id="KW-1185">Reference proteome</keyword>
<feature type="domain" description="DNA-binding transcriptional repressor CapW winged helix-turn-helix" evidence="3">
    <location>
        <begin position="6"/>
        <end position="86"/>
    </location>
</feature>
<proteinExistence type="predicted"/>
<protein>
    <submittedName>
        <fullName evidence="4">WYL domain-containing protein</fullName>
    </submittedName>
</protein>
<dbReference type="InterPro" id="IPR051534">
    <property type="entry name" value="CBASS_pafABC_assoc_protein"/>
</dbReference>
<feature type="domain" description="WYL" evidence="1">
    <location>
        <begin position="114"/>
        <end position="180"/>
    </location>
</feature>
<feature type="domain" description="DNA-binding transcriptional repressor CapW C-terminal dimerisation" evidence="2">
    <location>
        <begin position="201"/>
        <end position="269"/>
    </location>
</feature>
<dbReference type="Pfam" id="PF26107">
    <property type="entry name" value="BrxR_CTD"/>
    <property type="match status" value="1"/>
</dbReference>
<evidence type="ECO:0000313" key="4">
    <source>
        <dbReference type="EMBL" id="MBZ9609997.1"/>
    </source>
</evidence>
<dbReference type="InterPro" id="IPR016634">
    <property type="entry name" value="CapW-like"/>
</dbReference>
<name>A0ABS7X353_9GAMM</name>
<comment type="caution">
    <text evidence="4">The sequence shown here is derived from an EMBL/GenBank/DDBJ whole genome shotgun (WGS) entry which is preliminary data.</text>
</comment>
<accession>A0ABS7X353</accession>
<dbReference type="Pfam" id="PF13280">
    <property type="entry name" value="WYL"/>
    <property type="match status" value="1"/>
</dbReference>
<evidence type="ECO:0000259" key="1">
    <source>
        <dbReference type="Pfam" id="PF13280"/>
    </source>
</evidence>
<organism evidence="4 5">
    <name type="scientific">Rheinheimera maricola</name>
    <dbReference type="NCBI Taxonomy" id="2793282"/>
    <lineage>
        <taxon>Bacteria</taxon>
        <taxon>Pseudomonadati</taxon>
        <taxon>Pseudomonadota</taxon>
        <taxon>Gammaproteobacteria</taxon>
        <taxon>Chromatiales</taxon>
        <taxon>Chromatiaceae</taxon>
        <taxon>Rheinheimera</taxon>
    </lineage>
</organism>
<evidence type="ECO:0000259" key="2">
    <source>
        <dbReference type="Pfam" id="PF26107"/>
    </source>
</evidence>
<sequence>MLSINQDKRLWFIELIAWWEGRIASSHLIRQFGISRTQAQNDITYYQSLLPNNLQYHASHKGFLPQQGFVQAYISGDVVEYLNWISHQDAITDVSTALPYTTLALPKRQVSADIIRVLVSAIRQQRRVEVDYVSVTNPDRQGRIIVPHHFVSTGLRWHLRAFCEKSQQYRDFVLSRFRGVPDLLNKTTISAKQDTGWHTQLALTFTPDPRLSPAQQDVIAHDYQMQHGQLTLQTRACLAQYLLQEMQVNIRDINISPEAQQLVLSNIDTVKPWLFEEKS</sequence>
<dbReference type="InterPro" id="IPR059020">
    <property type="entry name" value="CapW_CTD"/>
</dbReference>
<dbReference type="PIRSF" id="PIRSF015558">
    <property type="entry name" value="Txn_reg_DeoR_prd"/>
    <property type="match status" value="1"/>
</dbReference>
<evidence type="ECO:0000259" key="3">
    <source>
        <dbReference type="Pfam" id="PF26109"/>
    </source>
</evidence>
<gene>
    <name evidence="4" type="ORF">I4W93_000120</name>
</gene>
<dbReference type="PROSITE" id="PS52050">
    <property type="entry name" value="WYL"/>
    <property type="match status" value="1"/>
</dbReference>
<dbReference type="Proteomes" id="UP000663814">
    <property type="component" value="Unassembled WGS sequence"/>
</dbReference>
<dbReference type="PANTHER" id="PTHR34580:SF3">
    <property type="entry name" value="PROTEIN PAFB"/>
    <property type="match status" value="1"/>
</dbReference>
<dbReference type="Pfam" id="PF26109">
    <property type="entry name" value="WHD_BrxR"/>
    <property type="match status" value="1"/>
</dbReference>
<dbReference type="PANTHER" id="PTHR34580">
    <property type="match status" value="1"/>
</dbReference>
<reference evidence="4 5" key="1">
    <citation type="submission" date="2021-08" db="EMBL/GenBank/DDBJ databases">
        <title>Rheinheimera aquimaris sp. nov., isolated from seawater of the East Sea in Korea.</title>
        <authorList>
            <person name="Kim K.H."/>
            <person name="Wenting R."/>
            <person name="Kim K.R."/>
            <person name="Jeon C.O."/>
        </authorList>
    </citation>
    <scope>NUCLEOTIDE SEQUENCE [LARGE SCALE GENOMIC DNA]</scope>
    <source>
        <strain evidence="4 5">MA-13</strain>
    </source>
</reference>
<dbReference type="InterPro" id="IPR026881">
    <property type="entry name" value="WYL_dom"/>
</dbReference>